<dbReference type="CDD" id="cd00090">
    <property type="entry name" value="HTH_ARSR"/>
    <property type="match status" value="1"/>
</dbReference>
<dbReference type="InterPro" id="IPR000485">
    <property type="entry name" value="AsnC-type_HTH_dom"/>
</dbReference>
<keyword evidence="2" id="KW-0238">DNA-binding</keyword>
<dbReference type="RefSeq" id="WP_166284465.1">
    <property type="nucleotide sequence ID" value="NZ_JAANNP010000077.1"/>
</dbReference>
<dbReference type="PRINTS" id="PR00033">
    <property type="entry name" value="HTHASNC"/>
</dbReference>
<dbReference type="EMBL" id="JAANNP010000077">
    <property type="protein sequence ID" value="NHC15987.1"/>
    <property type="molecule type" value="Genomic_DNA"/>
</dbReference>
<comment type="caution">
    <text evidence="5">The sequence shown here is derived from an EMBL/GenBank/DDBJ whole genome shotgun (WGS) entry which is preliminary data.</text>
</comment>
<dbReference type="Gene3D" id="1.10.10.10">
    <property type="entry name" value="Winged helix-like DNA-binding domain superfamily/Winged helix DNA-binding domain"/>
    <property type="match status" value="1"/>
</dbReference>
<dbReference type="InterPro" id="IPR019888">
    <property type="entry name" value="Tscrpt_reg_AsnC-like"/>
</dbReference>
<dbReference type="Pfam" id="PF13404">
    <property type="entry name" value="HTH_AsnC-type"/>
    <property type="match status" value="1"/>
</dbReference>
<dbReference type="InterPro" id="IPR011991">
    <property type="entry name" value="ArsR-like_HTH"/>
</dbReference>
<keyword evidence="6" id="KW-1185">Reference proteome</keyword>
<dbReference type="SMART" id="SM00344">
    <property type="entry name" value="HTH_ASNC"/>
    <property type="match status" value="1"/>
</dbReference>
<keyword evidence="1" id="KW-0805">Transcription regulation</keyword>
<keyword evidence="3" id="KW-0804">Transcription</keyword>
<dbReference type="PROSITE" id="PS50956">
    <property type="entry name" value="HTH_ASNC_2"/>
    <property type="match status" value="1"/>
</dbReference>
<accession>A0ABX0GYC4</accession>
<organism evidence="5 6">
    <name type="scientific">Motilibacter deserti</name>
    <dbReference type="NCBI Taxonomy" id="2714956"/>
    <lineage>
        <taxon>Bacteria</taxon>
        <taxon>Bacillati</taxon>
        <taxon>Actinomycetota</taxon>
        <taxon>Actinomycetes</taxon>
        <taxon>Motilibacterales</taxon>
        <taxon>Motilibacteraceae</taxon>
        <taxon>Motilibacter</taxon>
    </lineage>
</organism>
<dbReference type="InterPro" id="IPR019885">
    <property type="entry name" value="Tscrpt_reg_HTH_AsnC-type_CS"/>
</dbReference>
<evidence type="ECO:0000313" key="6">
    <source>
        <dbReference type="Proteomes" id="UP000800981"/>
    </source>
</evidence>
<dbReference type="PANTHER" id="PTHR30154:SF45">
    <property type="entry name" value="TRANSCRIPTIONAL REGULATORY PROTEIN (PROBABLY ASNC-FAMILY)-RELATED"/>
    <property type="match status" value="1"/>
</dbReference>
<evidence type="ECO:0000256" key="2">
    <source>
        <dbReference type="ARBA" id="ARBA00023125"/>
    </source>
</evidence>
<feature type="non-terminal residue" evidence="5">
    <location>
        <position position="59"/>
    </location>
</feature>
<feature type="domain" description="HTH asnC-type" evidence="4">
    <location>
        <begin position="1"/>
        <end position="59"/>
    </location>
</feature>
<evidence type="ECO:0000256" key="3">
    <source>
        <dbReference type="ARBA" id="ARBA00023163"/>
    </source>
</evidence>
<dbReference type="InterPro" id="IPR036390">
    <property type="entry name" value="WH_DNA-bd_sf"/>
</dbReference>
<gene>
    <name evidence="5" type="ORF">G9H71_19570</name>
</gene>
<dbReference type="PANTHER" id="PTHR30154">
    <property type="entry name" value="LEUCINE-RESPONSIVE REGULATORY PROTEIN"/>
    <property type="match status" value="1"/>
</dbReference>
<evidence type="ECO:0000313" key="5">
    <source>
        <dbReference type="EMBL" id="NHC15987.1"/>
    </source>
</evidence>
<dbReference type="PROSITE" id="PS00519">
    <property type="entry name" value="HTH_ASNC_1"/>
    <property type="match status" value="1"/>
</dbReference>
<name>A0ABX0GYC4_9ACTN</name>
<protein>
    <submittedName>
        <fullName evidence="5">AsnC family transcriptional regulator</fullName>
    </submittedName>
</protein>
<evidence type="ECO:0000256" key="1">
    <source>
        <dbReference type="ARBA" id="ARBA00023015"/>
    </source>
</evidence>
<proteinExistence type="predicted"/>
<dbReference type="SUPFAM" id="SSF46785">
    <property type="entry name" value="Winged helix' DNA-binding domain"/>
    <property type="match status" value="1"/>
</dbReference>
<dbReference type="Proteomes" id="UP000800981">
    <property type="component" value="Unassembled WGS sequence"/>
</dbReference>
<evidence type="ECO:0000259" key="4">
    <source>
        <dbReference type="PROSITE" id="PS50956"/>
    </source>
</evidence>
<sequence length="59" mass="6362">MATDRTDKEILVALQRDGRASYADIGKAVGLSAPAVKRRVDRMRDDGVIRGFTAVVDSA</sequence>
<reference evidence="5 6" key="1">
    <citation type="submission" date="2020-03" db="EMBL/GenBank/DDBJ databases">
        <title>Two novel Motilibacter sp.</title>
        <authorList>
            <person name="Liu S."/>
        </authorList>
    </citation>
    <scope>NUCLEOTIDE SEQUENCE [LARGE SCALE GENOMIC DNA]</scope>
    <source>
        <strain evidence="5 6">E257</strain>
    </source>
</reference>
<dbReference type="InterPro" id="IPR036388">
    <property type="entry name" value="WH-like_DNA-bd_sf"/>
</dbReference>